<dbReference type="InterPro" id="IPR009741">
    <property type="entry name" value="EARLY_FLOWERING_4_dom"/>
</dbReference>
<evidence type="ECO:0000256" key="3">
    <source>
        <dbReference type="ARBA" id="ARBA00023108"/>
    </source>
</evidence>
<name>A0ABP0W3F3_9BRYO</name>
<keyword evidence="3" id="KW-0090">Biological rhythms</keyword>
<evidence type="ECO:0000256" key="2">
    <source>
        <dbReference type="ARBA" id="ARBA00009514"/>
    </source>
</evidence>
<protein>
    <recommendedName>
        <fullName evidence="5">Protein EARLY FLOWERING 4 domain-containing protein</fullName>
    </recommendedName>
</protein>
<feature type="domain" description="Protein EARLY FLOWERING 4" evidence="5">
    <location>
        <begin position="13"/>
        <end position="91"/>
    </location>
</feature>
<sequence length="173" mass="19454">MDANKLANNSTIHGKVWASFQHSFSQVQFLLDHNRLLIKEINQNHESKFPESLTRNVMLIRELNGNINKVVELYANLSSNFVTAFEDQTEGLSAVRAAGQFGMKLVQSLDPDPKLLAELYPTQLNPPLLPVELPHMLHVPNGAAAQVFPLIETEEDRLAKEMEQEVVRSQAQV</sequence>
<comment type="similarity">
    <text evidence="2">Belongs to the EARLY FLOWERING 4 family.</text>
</comment>
<gene>
    <name evidence="6" type="ORF">CSSPJE1EN1_LOCUS6552</name>
</gene>
<reference evidence="6" key="1">
    <citation type="submission" date="2024-02" db="EMBL/GenBank/DDBJ databases">
        <authorList>
            <consortium name="ELIXIR-Norway"/>
            <consortium name="Elixir Norway"/>
        </authorList>
    </citation>
    <scope>NUCLEOTIDE SEQUENCE</scope>
</reference>
<dbReference type="Pfam" id="PF07011">
    <property type="entry name" value="Elf4"/>
    <property type="match status" value="1"/>
</dbReference>
<dbReference type="EMBL" id="OZ020108">
    <property type="protein sequence ID" value="CAK9261074.1"/>
    <property type="molecule type" value="Genomic_DNA"/>
</dbReference>
<evidence type="ECO:0000259" key="5">
    <source>
        <dbReference type="Pfam" id="PF07011"/>
    </source>
</evidence>
<dbReference type="Proteomes" id="UP001497444">
    <property type="component" value="Chromosome 13"/>
</dbReference>
<comment type="subcellular location">
    <subcellularLocation>
        <location evidence="1">Nucleus</location>
    </subcellularLocation>
</comment>
<proteinExistence type="inferred from homology"/>
<dbReference type="PANTHER" id="PTHR33469">
    <property type="entry name" value="PROTEIN ELF4-LIKE 4"/>
    <property type="match status" value="1"/>
</dbReference>
<evidence type="ECO:0000313" key="6">
    <source>
        <dbReference type="EMBL" id="CAK9261074.1"/>
    </source>
</evidence>
<dbReference type="PANTHER" id="PTHR33469:SF16">
    <property type="entry name" value="PROTEIN ELF4-LIKE 4"/>
    <property type="match status" value="1"/>
</dbReference>
<keyword evidence="4" id="KW-0539">Nucleus</keyword>
<evidence type="ECO:0000256" key="1">
    <source>
        <dbReference type="ARBA" id="ARBA00004123"/>
    </source>
</evidence>
<accession>A0ABP0W3F3</accession>
<organism evidence="6 7">
    <name type="scientific">Sphagnum jensenii</name>
    <dbReference type="NCBI Taxonomy" id="128206"/>
    <lineage>
        <taxon>Eukaryota</taxon>
        <taxon>Viridiplantae</taxon>
        <taxon>Streptophyta</taxon>
        <taxon>Embryophyta</taxon>
        <taxon>Bryophyta</taxon>
        <taxon>Sphagnophytina</taxon>
        <taxon>Sphagnopsida</taxon>
        <taxon>Sphagnales</taxon>
        <taxon>Sphagnaceae</taxon>
        <taxon>Sphagnum</taxon>
    </lineage>
</organism>
<dbReference type="InterPro" id="IPR040462">
    <property type="entry name" value="EARLY_FLOWERING_4"/>
</dbReference>
<keyword evidence="7" id="KW-1185">Reference proteome</keyword>
<evidence type="ECO:0000256" key="4">
    <source>
        <dbReference type="ARBA" id="ARBA00023242"/>
    </source>
</evidence>
<evidence type="ECO:0000313" key="7">
    <source>
        <dbReference type="Proteomes" id="UP001497444"/>
    </source>
</evidence>